<protein>
    <recommendedName>
        <fullName evidence="6">Peptide deformylase</fullName>
        <shortName evidence="6">PDF</shortName>
        <ecNumber evidence="6">3.5.1.88</ecNumber>
    </recommendedName>
    <alternativeName>
        <fullName evidence="6">Polypeptide deformylase</fullName>
    </alternativeName>
</protein>
<feature type="binding site" evidence="6">
    <location>
        <position position="144"/>
    </location>
    <ligand>
        <name>Fe cation</name>
        <dbReference type="ChEBI" id="CHEBI:24875"/>
    </ligand>
</feature>
<dbReference type="InterPro" id="IPR023635">
    <property type="entry name" value="Peptide_deformylase"/>
</dbReference>
<reference evidence="7" key="2">
    <citation type="submission" date="2021-04" db="EMBL/GenBank/DDBJ databases">
        <authorList>
            <person name="Gilroy R."/>
        </authorList>
    </citation>
    <scope>NUCLEOTIDE SEQUENCE</scope>
    <source>
        <strain evidence="7">ChiGjej1B1-98</strain>
    </source>
</reference>
<comment type="cofactor">
    <cofactor evidence="6">
        <name>Fe(2+)</name>
        <dbReference type="ChEBI" id="CHEBI:29033"/>
    </cofactor>
    <text evidence="6">Binds 1 Fe(2+) ion.</text>
</comment>
<evidence type="ECO:0000256" key="3">
    <source>
        <dbReference type="ARBA" id="ARBA00022801"/>
    </source>
</evidence>
<name>A0A9D1YXH0_9MICO</name>
<reference evidence="7" key="1">
    <citation type="journal article" date="2021" name="PeerJ">
        <title>Extensive microbial diversity within the chicken gut microbiome revealed by metagenomics and culture.</title>
        <authorList>
            <person name="Gilroy R."/>
            <person name="Ravi A."/>
            <person name="Getino M."/>
            <person name="Pursley I."/>
            <person name="Horton D.L."/>
            <person name="Alikhan N.F."/>
            <person name="Baker D."/>
            <person name="Gharbi K."/>
            <person name="Hall N."/>
            <person name="Watson M."/>
            <person name="Adriaenssens E.M."/>
            <person name="Foster-Nyarko E."/>
            <person name="Jarju S."/>
            <person name="Secka A."/>
            <person name="Antonio M."/>
            <person name="Oren A."/>
            <person name="Chaudhuri R.R."/>
            <person name="La Ragione R."/>
            <person name="Hildebrand F."/>
            <person name="Pallen M.J."/>
        </authorList>
    </citation>
    <scope>NUCLEOTIDE SEQUENCE</scope>
    <source>
        <strain evidence="7">ChiGjej1B1-98</strain>
    </source>
</reference>
<dbReference type="Gene3D" id="3.90.45.10">
    <property type="entry name" value="Peptide deformylase"/>
    <property type="match status" value="1"/>
</dbReference>
<dbReference type="PIRSF" id="PIRSF004749">
    <property type="entry name" value="Pep_def"/>
    <property type="match status" value="1"/>
</dbReference>
<dbReference type="GO" id="GO:0046872">
    <property type="term" value="F:metal ion binding"/>
    <property type="evidence" value="ECO:0007669"/>
    <property type="project" value="UniProtKB-KW"/>
</dbReference>
<dbReference type="SUPFAM" id="SSF56420">
    <property type="entry name" value="Peptide deformylase"/>
    <property type="match status" value="1"/>
</dbReference>
<comment type="function">
    <text evidence="6">Removes the formyl group from the N-terminal Met of newly synthesized proteins. Requires at least a dipeptide for an efficient rate of reaction. N-terminal L-methionine is a prerequisite for activity but the enzyme has broad specificity at other positions.</text>
</comment>
<comment type="catalytic activity">
    <reaction evidence="6">
        <text>N-terminal N-formyl-L-methionyl-[peptide] + H2O = N-terminal L-methionyl-[peptide] + formate</text>
        <dbReference type="Rhea" id="RHEA:24420"/>
        <dbReference type="Rhea" id="RHEA-COMP:10639"/>
        <dbReference type="Rhea" id="RHEA-COMP:10640"/>
        <dbReference type="ChEBI" id="CHEBI:15377"/>
        <dbReference type="ChEBI" id="CHEBI:15740"/>
        <dbReference type="ChEBI" id="CHEBI:49298"/>
        <dbReference type="ChEBI" id="CHEBI:64731"/>
        <dbReference type="EC" id="3.5.1.88"/>
    </reaction>
</comment>
<evidence type="ECO:0000256" key="6">
    <source>
        <dbReference type="HAMAP-Rule" id="MF_00163"/>
    </source>
</evidence>
<dbReference type="PANTHER" id="PTHR10458">
    <property type="entry name" value="PEPTIDE DEFORMYLASE"/>
    <property type="match status" value="1"/>
</dbReference>
<evidence type="ECO:0000256" key="5">
    <source>
        <dbReference type="ARBA" id="ARBA00023004"/>
    </source>
</evidence>
<dbReference type="Pfam" id="PF01327">
    <property type="entry name" value="Pep_deformylase"/>
    <property type="match status" value="1"/>
</dbReference>
<dbReference type="GO" id="GO:0006412">
    <property type="term" value="P:translation"/>
    <property type="evidence" value="ECO:0007669"/>
    <property type="project" value="UniProtKB-UniRule"/>
</dbReference>
<comment type="caution">
    <text evidence="7">The sequence shown here is derived from an EMBL/GenBank/DDBJ whole genome shotgun (WGS) entry which is preliminary data.</text>
</comment>
<dbReference type="GO" id="GO:0042586">
    <property type="term" value="F:peptide deformylase activity"/>
    <property type="evidence" value="ECO:0007669"/>
    <property type="project" value="UniProtKB-UniRule"/>
</dbReference>
<dbReference type="NCBIfam" id="NF001159">
    <property type="entry name" value="PRK00150.1-3"/>
    <property type="match status" value="1"/>
</dbReference>
<evidence type="ECO:0000256" key="4">
    <source>
        <dbReference type="ARBA" id="ARBA00022917"/>
    </source>
</evidence>
<dbReference type="Proteomes" id="UP000824005">
    <property type="component" value="Unassembled WGS sequence"/>
</dbReference>
<dbReference type="NCBIfam" id="TIGR00079">
    <property type="entry name" value="pept_deformyl"/>
    <property type="match status" value="1"/>
</dbReference>
<feature type="active site" evidence="6">
    <location>
        <position position="141"/>
    </location>
</feature>
<dbReference type="InterPro" id="IPR036821">
    <property type="entry name" value="Peptide_deformylase_sf"/>
</dbReference>
<dbReference type="EC" id="3.5.1.88" evidence="6"/>
<dbReference type="EMBL" id="DXDC01000427">
    <property type="protein sequence ID" value="HIY67390.1"/>
    <property type="molecule type" value="Genomic_DNA"/>
</dbReference>
<evidence type="ECO:0000313" key="8">
    <source>
        <dbReference type="Proteomes" id="UP000824005"/>
    </source>
</evidence>
<dbReference type="AlphaFoldDB" id="A0A9D1YXH0"/>
<feature type="binding site" evidence="6">
    <location>
        <position position="98"/>
    </location>
    <ligand>
        <name>Fe cation</name>
        <dbReference type="ChEBI" id="CHEBI:24875"/>
    </ligand>
</feature>
<sequence length="187" mass="20922">MAILPICISGEPVLHAVADPVVDFNDDLRSLCEDMRDTMHEAPGVGLAAPQIGLGLRLFVYHWEDDDGVLHEGTAVNPKLWITPLDVRDADEDEAEGCLSIPGERAPLVRASEAILEAQDEHGEPYRVEATGWFARILQHEYDHLNGVLYADRLPQVHQKRIKKVIKQNHWGEPGHSWTPGEDDLED</sequence>
<evidence type="ECO:0000256" key="1">
    <source>
        <dbReference type="ARBA" id="ARBA00010759"/>
    </source>
</evidence>
<evidence type="ECO:0000256" key="2">
    <source>
        <dbReference type="ARBA" id="ARBA00022723"/>
    </source>
</evidence>
<keyword evidence="4 6" id="KW-0648">Protein biosynthesis</keyword>
<comment type="similarity">
    <text evidence="1 6">Belongs to the polypeptide deformylase family.</text>
</comment>
<dbReference type="CDD" id="cd00487">
    <property type="entry name" value="Pep_deformylase"/>
    <property type="match status" value="1"/>
</dbReference>
<dbReference type="PRINTS" id="PR01576">
    <property type="entry name" value="PDEFORMYLASE"/>
</dbReference>
<keyword evidence="2 6" id="KW-0479">Metal-binding</keyword>
<dbReference type="PANTHER" id="PTHR10458:SF2">
    <property type="entry name" value="PEPTIDE DEFORMYLASE, MITOCHONDRIAL"/>
    <property type="match status" value="1"/>
</dbReference>
<gene>
    <name evidence="6 7" type="primary">def</name>
    <name evidence="7" type="ORF">H9830_14075</name>
</gene>
<organism evidence="7 8">
    <name type="scientific">Candidatus Agrococcus pullicola</name>
    <dbReference type="NCBI Taxonomy" id="2838429"/>
    <lineage>
        <taxon>Bacteria</taxon>
        <taxon>Bacillati</taxon>
        <taxon>Actinomycetota</taxon>
        <taxon>Actinomycetes</taxon>
        <taxon>Micrococcales</taxon>
        <taxon>Microbacteriaceae</taxon>
        <taxon>Agrococcus</taxon>
    </lineage>
</organism>
<keyword evidence="3 6" id="KW-0378">Hydrolase</keyword>
<dbReference type="HAMAP" id="MF_00163">
    <property type="entry name" value="Pep_deformylase"/>
    <property type="match status" value="1"/>
</dbReference>
<evidence type="ECO:0000313" key="7">
    <source>
        <dbReference type="EMBL" id="HIY67390.1"/>
    </source>
</evidence>
<proteinExistence type="inferred from homology"/>
<accession>A0A9D1YXH0</accession>
<feature type="binding site" evidence="6">
    <location>
        <position position="140"/>
    </location>
    <ligand>
        <name>Fe cation</name>
        <dbReference type="ChEBI" id="CHEBI:24875"/>
    </ligand>
</feature>
<keyword evidence="5 6" id="KW-0408">Iron</keyword>